<accession>Q09JP9</accession>
<name>Q09JP9_ARGMO</name>
<protein>
    <submittedName>
        <fullName evidence="1">Metalloprotease</fullName>
    </submittedName>
</protein>
<organism evidence="1">
    <name type="scientific">Argas monolakensis</name>
    <name type="common">Mono lake bird tick</name>
    <dbReference type="NCBI Taxonomy" id="34602"/>
    <lineage>
        <taxon>Eukaryota</taxon>
        <taxon>Metazoa</taxon>
        <taxon>Ecdysozoa</taxon>
        <taxon>Arthropoda</taxon>
        <taxon>Chelicerata</taxon>
        <taxon>Arachnida</taxon>
        <taxon>Acari</taxon>
        <taxon>Parasitiformes</taxon>
        <taxon>Ixodida</taxon>
        <taxon>Ixodoidea</taxon>
        <taxon>Argasidae</taxon>
        <taxon>Argasinae</taxon>
        <taxon>Argas</taxon>
    </lineage>
</organism>
<feature type="non-terminal residue" evidence="1">
    <location>
        <position position="1"/>
    </location>
</feature>
<dbReference type="GO" id="GO:0006508">
    <property type="term" value="P:proteolysis"/>
    <property type="evidence" value="ECO:0007669"/>
    <property type="project" value="UniProtKB-KW"/>
</dbReference>
<dbReference type="GO" id="GO:0008237">
    <property type="term" value="F:metallopeptidase activity"/>
    <property type="evidence" value="ECO:0007669"/>
    <property type="project" value="UniProtKB-KW"/>
</dbReference>
<keyword evidence="1" id="KW-0378">Hydrolase</keyword>
<dbReference type="SUPFAM" id="SSF55486">
    <property type="entry name" value="Metalloproteases ('zincins'), catalytic domain"/>
    <property type="match status" value="1"/>
</dbReference>
<keyword evidence="1" id="KW-0482">Metalloprotease</keyword>
<dbReference type="InterPro" id="IPR024079">
    <property type="entry name" value="MetalloPept_cat_dom_sf"/>
</dbReference>
<dbReference type="Gene3D" id="3.40.390.10">
    <property type="entry name" value="Collagenase (Catalytic Domain)"/>
    <property type="match status" value="1"/>
</dbReference>
<proteinExistence type="evidence at transcript level"/>
<sequence length="149" mass="16135">GWSYRGSVCKDTKVAIGKDDGVFFSGVRNAARQIARVLGAPLDGVEVGAESCKWNDGYLMGNFGHGHNRFLLSKCSQDLIKKTLGEATGDCLARKYKTSYSDVASDLPGNVVSEEKFCPSFFPNSSRATCNTYSHALQGKDDPKRCAIV</sequence>
<keyword evidence="1" id="KW-0645">Protease</keyword>
<dbReference type="AlphaFoldDB" id="Q09JP9"/>
<evidence type="ECO:0000313" key="1">
    <source>
        <dbReference type="EMBL" id="ABI52714.1"/>
    </source>
</evidence>
<reference evidence="1" key="1">
    <citation type="journal article" date="2008" name="Insect Biochem. Mol. Biol.">
        <title>Comparative sialomics between hard and soft ticks: implications for the evolution of blood-feeding behavior.</title>
        <authorList>
            <person name="Mans B.J."/>
            <person name="Andersen J.F."/>
            <person name="Francischetti I.M."/>
            <person name="Valenzuela J.G."/>
            <person name="Schwan T.G."/>
            <person name="Pham V.M."/>
            <person name="Garfield M.K."/>
            <person name="Hammer C.H."/>
            <person name="Ribeiro J.M."/>
        </authorList>
    </citation>
    <scope>NUCLEOTIDE SEQUENCE</scope>
    <source>
        <strain evidence="1">AM-214</strain>
        <tissue evidence="1">Adult salivary gland</tissue>
    </source>
</reference>
<dbReference type="EMBL" id="DQ886797">
    <property type="protein sequence ID" value="ABI52714.1"/>
    <property type="molecule type" value="mRNA"/>
</dbReference>